<evidence type="ECO:0000313" key="7">
    <source>
        <dbReference type="EMBL" id="CZF86140.1"/>
    </source>
</evidence>
<dbReference type="InterPro" id="IPR045225">
    <property type="entry name" value="Uracil/uridine/allantoin_perm"/>
</dbReference>
<name>A0A128FHV3_9GAMM</name>
<dbReference type="PANTHER" id="PTHR30618:SF0">
    <property type="entry name" value="PURINE-URACIL PERMEASE NCS1"/>
    <property type="match status" value="1"/>
</dbReference>
<comment type="similarity">
    <text evidence="2">Belongs to the purine-cytosine permease (2.A.39) family.</text>
</comment>
<evidence type="ECO:0000256" key="1">
    <source>
        <dbReference type="ARBA" id="ARBA00004141"/>
    </source>
</evidence>
<feature type="transmembrane region" description="Helical" evidence="6">
    <location>
        <begin position="85"/>
        <end position="102"/>
    </location>
</feature>
<evidence type="ECO:0000256" key="2">
    <source>
        <dbReference type="ARBA" id="ARBA00008974"/>
    </source>
</evidence>
<sequence length="113" mass="12900">MGWIDVNGQNLNIHADALPFYGIMIADYYMIRNRKLDVEHLFTAEEGTEYFYDNGWNRKALIAFVLPAIFSVMTVWIPTFASLEGFSWVIGTALGAVLYYLISKKAPEEQVVQ</sequence>
<dbReference type="PANTHER" id="PTHR30618">
    <property type="entry name" value="NCS1 FAMILY PURINE/PYRIMIDINE TRANSPORTER"/>
    <property type="match status" value="1"/>
</dbReference>
<evidence type="ECO:0000313" key="8">
    <source>
        <dbReference type="Proteomes" id="UP000073601"/>
    </source>
</evidence>
<dbReference type="OrthoDB" id="9780088at2"/>
<evidence type="ECO:0000256" key="6">
    <source>
        <dbReference type="SAM" id="Phobius"/>
    </source>
</evidence>
<proteinExistence type="inferred from homology"/>
<dbReference type="Pfam" id="PF02133">
    <property type="entry name" value="Transp_cyt_pur"/>
    <property type="match status" value="1"/>
</dbReference>
<dbReference type="GO" id="GO:0015205">
    <property type="term" value="F:nucleobase transmembrane transporter activity"/>
    <property type="evidence" value="ECO:0007669"/>
    <property type="project" value="TreeGrafter"/>
</dbReference>
<evidence type="ECO:0000256" key="4">
    <source>
        <dbReference type="ARBA" id="ARBA00022989"/>
    </source>
</evidence>
<keyword evidence="5 6" id="KW-0472">Membrane</keyword>
<dbReference type="Gene3D" id="1.10.4160.10">
    <property type="entry name" value="Hydantoin permease"/>
    <property type="match status" value="1"/>
</dbReference>
<keyword evidence="3 6" id="KW-0812">Transmembrane</keyword>
<dbReference type="GO" id="GO:0005886">
    <property type="term" value="C:plasma membrane"/>
    <property type="evidence" value="ECO:0007669"/>
    <property type="project" value="TreeGrafter"/>
</dbReference>
<evidence type="ECO:0000256" key="3">
    <source>
        <dbReference type="ARBA" id="ARBA00022692"/>
    </source>
</evidence>
<gene>
    <name evidence="7" type="primary">pucI_1</name>
    <name evidence="7" type="ORF">GMA8713_04173</name>
</gene>
<reference evidence="8" key="1">
    <citation type="submission" date="2016-02" db="EMBL/GenBank/DDBJ databases">
        <authorList>
            <person name="Rodrigo-Torres Lidia"/>
            <person name="Arahal R.David."/>
        </authorList>
    </citation>
    <scope>NUCLEOTIDE SEQUENCE [LARGE SCALE GENOMIC DNA]</scope>
    <source>
        <strain evidence="8">CECT 8713</strain>
    </source>
</reference>
<keyword evidence="4 6" id="KW-1133">Transmembrane helix</keyword>
<accession>A0A128FHV3</accession>
<evidence type="ECO:0000256" key="5">
    <source>
        <dbReference type="ARBA" id="ARBA00023136"/>
    </source>
</evidence>
<dbReference type="InterPro" id="IPR001248">
    <property type="entry name" value="Pur-cyt_permease"/>
</dbReference>
<dbReference type="RefSeq" id="WP_062713806.1">
    <property type="nucleotide sequence ID" value="NZ_CAWRCI010000054.1"/>
</dbReference>
<feature type="transmembrane region" description="Helical" evidence="6">
    <location>
        <begin position="60"/>
        <end position="79"/>
    </location>
</feature>
<keyword evidence="8" id="KW-1185">Reference proteome</keyword>
<comment type="subcellular location">
    <subcellularLocation>
        <location evidence="1">Membrane</location>
        <topology evidence="1">Multi-pass membrane protein</topology>
    </subcellularLocation>
</comment>
<dbReference type="AlphaFoldDB" id="A0A128FHV3"/>
<protein>
    <submittedName>
        <fullName evidence="7">Putative allantoin permease</fullName>
    </submittedName>
</protein>
<dbReference type="EMBL" id="FIZY01000054">
    <property type="protein sequence ID" value="CZF86140.1"/>
    <property type="molecule type" value="Genomic_DNA"/>
</dbReference>
<dbReference type="Proteomes" id="UP000073601">
    <property type="component" value="Unassembled WGS sequence"/>
</dbReference>
<organism evidence="7 8">
    <name type="scientific">Grimontia marina</name>
    <dbReference type="NCBI Taxonomy" id="646534"/>
    <lineage>
        <taxon>Bacteria</taxon>
        <taxon>Pseudomonadati</taxon>
        <taxon>Pseudomonadota</taxon>
        <taxon>Gammaproteobacteria</taxon>
        <taxon>Vibrionales</taxon>
        <taxon>Vibrionaceae</taxon>
        <taxon>Grimontia</taxon>
    </lineage>
</organism>